<evidence type="ECO:0000256" key="5">
    <source>
        <dbReference type="RuleBase" id="RU361279"/>
    </source>
</evidence>
<evidence type="ECO:0000256" key="3">
    <source>
        <dbReference type="ARBA" id="ARBA00022840"/>
    </source>
</evidence>
<evidence type="ECO:0000256" key="4">
    <source>
        <dbReference type="PIRSR" id="PIRSR006806-1"/>
    </source>
</evidence>
<sequence length="198" mass="21790">MSETEKSPQGNGIGQTIREKKKLLRREMIQRMRNLPESYVQEAGRRIQEQVLSMPAFQNAGSVFVYVSIGREPPTGGILQQALASGKSVYVPKCQGQGIMEAARIRSAEDLKPGVLGIPEPVDWSETCGPEELDLMIVPCVCAGRDGKRLGHGAGYYDRFLAGHAEKAVCLCYARLLEESIPTEETDVRIPVILTEET</sequence>
<dbReference type="EMBL" id="KC246804">
    <property type="protein sequence ID" value="AHF24747.1"/>
    <property type="molecule type" value="Genomic_DNA"/>
</dbReference>
<comment type="similarity">
    <text evidence="1 5">Belongs to the 5-formyltetrahydrofolate cyclo-ligase family.</text>
</comment>
<proteinExistence type="inferred from homology"/>
<dbReference type="EC" id="6.3.3.2" evidence="5"/>
<feature type="binding site" evidence="4">
    <location>
        <begin position="149"/>
        <end position="157"/>
    </location>
    <ligand>
        <name>ATP</name>
        <dbReference type="ChEBI" id="CHEBI:30616"/>
    </ligand>
</feature>
<dbReference type="GO" id="GO:0030272">
    <property type="term" value="F:5-formyltetrahydrofolate cyclo-ligase activity"/>
    <property type="evidence" value="ECO:0007669"/>
    <property type="project" value="UniProtKB-EC"/>
</dbReference>
<keyword evidence="5" id="KW-0460">Magnesium</keyword>
<dbReference type="GO" id="GO:0046872">
    <property type="term" value="F:metal ion binding"/>
    <property type="evidence" value="ECO:0007669"/>
    <property type="project" value="UniProtKB-KW"/>
</dbReference>
<dbReference type="InterPro" id="IPR037171">
    <property type="entry name" value="NagB/RpiA_transferase-like"/>
</dbReference>
<dbReference type="AlphaFoldDB" id="W0FPI1"/>
<dbReference type="GO" id="GO:0005524">
    <property type="term" value="F:ATP binding"/>
    <property type="evidence" value="ECO:0007669"/>
    <property type="project" value="UniProtKB-KW"/>
</dbReference>
<evidence type="ECO:0000313" key="6">
    <source>
        <dbReference type="EMBL" id="AHF24747.1"/>
    </source>
</evidence>
<dbReference type="PIRSF" id="PIRSF006806">
    <property type="entry name" value="FTHF_cligase"/>
    <property type="match status" value="1"/>
</dbReference>
<feature type="binding site" evidence="4">
    <location>
        <position position="72"/>
    </location>
    <ligand>
        <name>substrate</name>
    </ligand>
</feature>
<accession>W0FPI1</accession>
<dbReference type="Gene3D" id="3.40.50.10420">
    <property type="entry name" value="NagB/RpiA/CoA transferase-like"/>
    <property type="match status" value="1"/>
</dbReference>
<keyword evidence="5" id="KW-0479">Metal-binding</keyword>
<dbReference type="Pfam" id="PF01812">
    <property type="entry name" value="5-FTHF_cyc-lig"/>
    <property type="match status" value="1"/>
</dbReference>
<keyword evidence="3 4" id="KW-0067">ATP-binding</keyword>
<evidence type="ECO:0000256" key="1">
    <source>
        <dbReference type="ARBA" id="ARBA00010638"/>
    </source>
</evidence>
<dbReference type="InterPro" id="IPR002698">
    <property type="entry name" value="FTHF_cligase"/>
</dbReference>
<keyword evidence="2 4" id="KW-0547">Nucleotide-binding</keyword>
<reference evidence="6" key="1">
    <citation type="journal article" date="2013" name="PLoS ONE">
        <title>Metagenomic insights into the carbohydrate-active enzymes carried by the microorganisms adhering to solid digesta in the rumen of cows.</title>
        <authorList>
            <person name="Wang L."/>
            <person name="Hatem A."/>
            <person name="Catalyurek U.V."/>
            <person name="Morrison M."/>
            <person name="Yu Z."/>
        </authorList>
    </citation>
    <scope>NUCLEOTIDE SEQUENCE</scope>
</reference>
<protein>
    <recommendedName>
        <fullName evidence="5">5-formyltetrahydrofolate cyclo-ligase</fullName>
        <ecNumber evidence="5">6.3.3.2</ecNumber>
    </recommendedName>
</protein>
<organism evidence="6">
    <name type="scientific">uncultured bacterium Contig12</name>
    <dbReference type="NCBI Taxonomy" id="1393397"/>
    <lineage>
        <taxon>Bacteria</taxon>
        <taxon>environmental samples</taxon>
    </lineage>
</organism>
<dbReference type="NCBIfam" id="TIGR02727">
    <property type="entry name" value="MTHFS_bact"/>
    <property type="match status" value="1"/>
</dbReference>
<feature type="binding site" evidence="4">
    <location>
        <position position="67"/>
    </location>
    <ligand>
        <name>substrate</name>
    </ligand>
</feature>
<name>W0FPI1_9BACT</name>
<dbReference type="GO" id="GO:0035999">
    <property type="term" value="P:tetrahydrofolate interconversion"/>
    <property type="evidence" value="ECO:0007669"/>
    <property type="project" value="TreeGrafter"/>
</dbReference>
<dbReference type="PANTHER" id="PTHR23407">
    <property type="entry name" value="ATPASE INHIBITOR/5-FORMYLTETRAHYDROFOLATE CYCLO-LIGASE"/>
    <property type="match status" value="1"/>
</dbReference>
<comment type="cofactor">
    <cofactor evidence="5">
        <name>Mg(2+)</name>
        <dbReference type="ChEBI" id="CHEBI:18420"/>
    </cofactor>
</comment>
<dbReference type="InterPro" id="IPR024185">
    <property type="entry name" value="FTHF_cligase-like_sf"/>
</dbReference>
<evidence type="ECO:0000256" key="2">
    <source>
        <dbReference type="ARBA" id="ARBA00022741"/>
    </source>
</evidence>
<comment type="catalytic activity">
    <reaction evidence="5">
        <text>(6S)-5-formyl-5,6,7,8-tetrahydrofolate + ATP = (6R)-5,10-methenyltetrahydrofolate + ADP + phosphate</text>
        <dbReference type="Rhea" id="RHEA:10488"/>
        <dbReference type="ChEBI" id="CHEBI:30616"/>
        <dbReference type="ChEBI" id="CHEBI:43474"/>
        <dbReference type="ChEBI" id="CHEBI:57455"/>
        <dbReference type="ChEBI" id="CHEBI:57457"/>
        <dbReference type="ChEBI" id="CHEBI:456216"/>
        <dbReference type="EC" id="6.3.3.2"/>
    </reaction>
</comment>
<dbReference type="GO" id="GO:0009396">
    <property type="term" value="P:folic acid-containing compound biosynthetic process"/>
    <property type="evidence" value="ECO:0007669"/>
    <property type="project" value="TreeGrafter"/>
</dbReference>
<dbReference type="SUPFAM" id="SSF100950">
    <property type="entry name" value="NagB/RpiA/CoA transferase-like"/>
    <property type="match status" value="1"/>
</dbReference>
<dbReference type="PANTHER" id="PTHR23407:SF1">
    <property type="entry name" value="5-FORMYLTETRAHYDROFOLATE CYCLO-LIGASE"/>
    <property type="match status" value="1"/>
</dbReference>
<feature type="binding site" evidence="4">
    <location>
        <begin position="21"/>
        <end position="25"/>
    </location>
    <ligand>
        <name>ATP</name>
        <dbReference type="ChEBI" id="CHEBI:30616"/>
    </ligand>
</feature>
<keyword evidence="6" id="KW-0436">Ligase</keyword>